<dbReference type="InterPro" id="IPR039421">
    <property type="entry name" value="Type_1_exporter"/>
</dbReference>
<gene>
    <name evidence="10" type="ORF">GB2207_02597</name>
</gene>
<dbReference type="InterPro" id="IPR011918">
    <property type="entry name" value="ABC_MsbA_ATP-bd"/>
</dbReference>
<dbReference type="SMART" id="SM00382">
    <property type="entry name" value="AAA"/>
    <property type="match status" value="1"/>
</dbReference>
<evidence type="ECO:0000256" key="4">
    <source>
        <dbReference type="ARBA" id="ARBA00022840"/>
    </source>
</evidence>
<dbReference type="SUPFAM" id="SSF90123">
    <property type="entry name" value="ABC transporter transmembrane region"/>
    <property type="match status" value="1"/>
</dbReference>
<evidence type="ECO:0000313" key="10">
    <source>
        <dbReference type="EMBL" id="EAS47657.1"/>
    </source>
</evidence>
<feature type="domain" description="ABC transmembrane type-1" evidence="9">
    <location>
        <begin position="51"/>
        <end position="333"/>
    </location>
</feature>
<dbReference type="FunFam" id="3.40.50.300:FF:000218">
    <property type="entry name" value="Multidrug ABC transporter ATP-binding protein"/>
    <property type="match status" value="1"/>
</dbReference>
<dbReference type="InterPro" id="IPR011527">
    <property type="entry name" value="ABC1_TM_dom"/>
</dbReference>
<evidence type="ECO:0000256" key="5">
    <source>
        <dbReference type="ARBA" id="ARBA00022989"/>
    </source>
</evidence>
<dbReference type="InterPro" id="IPR017871">
    <property type="entry name" value="ABC_transporter-like_CS"/>
</dbReference>
<dbReference type="InterPro" id="IPR027417">
    <property type="entry name" value="P-loop_NTPase"/>
</dbReference>
<dbReference type="InterPro" id="IPR036640">
    <property type="entry name" value="ABC1_TM_sf"/>
</dbReference>
<dbReference type="GO" id="GO:0090374">
    <property type="term" value="P:oligopeptide export from mitochondrion"/>
    <property type="evidence" value="ECO:0007669"/>
    <property type="project" value="TreeGrafter"/>
</dbReference>
<dbReference type="Pfam" id="PF00664">
    <property type="entry name" value="ABC_membrane"/>
    <property type="match status" value="1"/>
</dbReference>
<keyword evidence="3" id="KW-0547">Nucleotide-binding</keyword>
<evidence type="ECO:0000259" key="8">
    <source>
        <dbReference type="PROSITE" id="PS50893"/>
    </source>
</evidence>
<sequence>MIISDTSDKLADKSIEARLTAAAEPAAENSKKMSTLLSLAQFFKPYKLQVWVFLAALVFTAGITLSVGQGVRMLIDQGFAQQSLSHLNQAIMFVVAISVLMALGTYVRFYLISWLGERVTADLRKSVFDHIVGLHPAFFETNRSGDIMSRLTSDTTLLQSIIGSSASIALRSAITFSGALIMLLITNFKLSLMILVAVPLVLMPILVFGRKVRKLSRDSQDSIADVGSYAGEIIQHIKTVQSFTHEEQEKAAFGIEVERAFLIARNRVRQRAVLMAVVIVLVFGALSGMLWVGGTDVINGKMSGGDLGAFIFYAILMATGVASLSEVYGELQRAAGATDRLMDLLHADNQILAPDQPLSGVEKLPAQLNLNNVRFCYPSRPEQPALDNFSLTIKEGAIVALVGPSGAGKSTLFDLIQRFYDPQQGELCLGDINIRQMTPTQLREQIAVVQQQPTLFTGDVMYNIRYGNSDATDEQVIAAAKAAHADEFIGQLPDGYHSDLGEQGVRLSGGQRQRIAIARALLKDPRILLLDEATSALDAESEYKVQLALDKLMKGRTTVIIAHRLATILHADTIVVMDQGKKVAQGSHNELIASNSLYERLAKLQFSQDAGE</sequence>
<evidence type="ECO:0000256" key="7">
    <source>
        <dbReference type="SAM" id="Phobius"/>
    </source>
</evidence>
<keyword evidence="4" id="KW-0067">ATP-binding</keyword>
<dbReference type="AlphaFoldDB" id="Q1YT30"/>
<feature type="transmembrane region" description="Helical" evidence="7">
    <location>
        <begin position="168"/>
        <end position="185"/>
    </location>
</feature>
<evidence type="ECO:0000256" key="2">
    <source>
        <dbReference type="ARBA" id="ARBA00022692"/>
    </source>
</evidence>
<dbReference type="HOGENOM" id="CLU_000604_84_3_6"/>
<dbReference type="GO" id="GO:0015421">
    <property type="term" value="F:ABC-type oligopeptide transporter activity"/>
    <property type="evidence" value="ECO:0007669"/>
    <property type="project" value="TreeGrafter"/>
</dbReference>
<dbReference type="SUPFAM" id="SSF52540">
    <property type="entry name" value="P-loop containing nucleoside triphosphate hydrolases"/>
    <property type="match status" value="1"/>
</dbReference>
<dbReference type="PROSITE" id="PS00211">
    <property type="entry name" value="ABC_TRANSPORTER_1"/>
    <property type="match status" value="1"/>
</dbReference>
<evidence type="ECO:0000256" key="1">
    <source>
        <dbReference type="ARBA" id="ARBA00004651"/>
    </source>
</evidence>
<dbReference type="Gene3D" id="1.20.1560.10">
    <property type="entry name" value="ABC transporter type 1, transmembrane domain"/>
    <property type="match status" value="1"/>
</dbReference>
<keyword evidence="2 7" id="KW-0812">Transmembrane</keyword>
<feature type="transmembrane region" description="Helical" evidence="7">
    <location>
        <begin position="50"/>
        <end position="71"/>
    </location>
</feature>
<dbReference type="InterPro" id="IPR003593">
    <property type="entry name" value="AAA+_ATPase"/>
</dbReference>
<evidence type="ECO:0000259" key="9">
    <source>
        <dbReference type="PROSITE" id="PS50929"/>
    </source>
</evidence>
<dbReference type="Proteomes" id="UP000005555">
    <property type="component" value="Unassembled WGS sequence"/>
</dbReference>
<dbReference type="Pfam" id="PF00005">
    <property type="entry name" value="ABC_tran"/>
    <property type="match status" value="1"/>
</dbReference>
<feature type="domain" description="ABC transporter" evidence="8">
    <location>
        <begin position="368"/>
        <end position="604"/>
    </location>
</feature>
<dbReference type="InterPro" id="IPR003439">
    <property type="entry name" value="ABC_transporter-like_ATP-bd"/>
</dbReference>
<dbReference type="PANTHER" id="PTHR43394">
    <property type="entry name" value="ATP-DEPENDENT PERMEASE MDL1, MITOCHONDRIAL"/>
    <property type="match status" value="1"/>
</dbReference>
<name>Q1YT30_9GAMM</name>
<organism evidence="10 11">
    <name type="scientific">gamma proteobacterium HTCC2207</name>
    <dbReference type="NCBI Taxonomy" id="314287"/>
    <lineage>
        <taxon>Bacteria</taxon>
        <taxon>Pseudomonadati</taxon>
        <taxon>Pseudomonadota</taxon>
        <taxon>Gammaproteobacteria</taxon>
        <taxon>Cellvibrionales</taxon>
        <taxon>Porticoccaceae</taxon>
        <taxon>SAR92 clade</taxon>
    </lineage>
</organism>
<proteinExistence type="predicted"/>
<evidence type="ECO:0000313" key="11">
    <source>
        <dbReference type="Proteomes" id="UP000005555"/>
    </source>
</evidence>
<comment type="caution">
    <text evidence="10">The sequence shown here is derived from an EMBL/GenBank/DDBJ whole genome shotgun (WGS) entry which is preliminary data.</text>
</comment>
<keyword evidence="5 7" id="KW-1133">Transmembrane helix</keyword>
<dbReference type="PANTHER" id="PTHR43394:SF1">
    <property type="entry name" value="ATP-BINDING CASSETTE SUB-FAMILY B MEMBER 10, MITOCHONDRIAL"/>
    <property type="match status" value="1"/>
</dbReference>
<evidence type="ECO:0000256" key="3">
    <source>
        <dbReference type="ARBA" id="ARBA00022741"/>
    </source>
</evidence>
<protein>
    <submittedName>
        <fullName evidence="10">ABC-type multidrug transport system, ATPase and permease component</fullName>
    </submittedName>
</protein>
<comment type="subcellular location">
    <subcellularLocation>
        <location evidence="1">Cell membrane</location>
        <topology evidence="1">Multi-pass membrane protein</topology>
    </subcellularLocation>
</comment>
<keyword evidence="11" id="KW-1185">Reference proteome</keyword>
<dbReference type="PROSITE" id="PS50893">
    <property type="entry name" value="ABC_TRANSPORTER_2"/>
    <property type="match status" value="1"/>
</dbReference>
<dbReference type="STRING" id="314287.GB2207_02597"/>
<dbReference type="EMBL" id="AAPI01000002">
    <property type="protein sequence ID" value="EAS47657.1"/>
    <property type="molecule type" value="Genomic_DNA"/>
</dbReference>
<feature type="transmembrane region" description="Helical" evidence="7">
    <location>
        <begin position="91"/>
        <end position="111"/>
    </location>
</feature>
<dbReference type="CDD" id="cd18575">
    <property type="entry name" value="ABC_6TM_bac_exporter_ABCB8_10_like"/>
    <property type="match status" value="1"/>
</dbReference>
<dbReference type="PROSITE" id="PS50929">
    <property type="entry name" value="ABC_TM1F"/>
    <property type="match status" value="1"/>
</dbReference>
<evidence type="ECO:0000256" key="6">
    <source>
        <dbReference type="ARBA" id="ARBA00023136"/>
    </source>
</evidence>
<feature type="transmembrane region" description="Helical" evidence="7">
    <location>
        <begin position="191"/>
        <end position="209"/>
    </location>
</feature>
<feature type="transmembrane region" description="Helical" evidence="7">
    <location>
        <begin position="307"/>
        <end position="324"/>
    </location>
</feature>
<dbReference type="GO" id="GO:0005886">
    <property type="term" value="C:plasma membrane"/>
    <property type="evidence" value="ECO:0007669"/>
    <property type="project" value="UniProtKB-SubCell"/>
</dbReference>
<dbReference type="NCBIfam" id="TIGR02204">
    <property type="entry name" value="MsbA_rel"/>
    <property type="match status" value="1"/>
</dbReference>
<reference evidence="10 11" key="1">
    <citation type="submission" date="2006-03" db="EMBL/GenBank/DDBJ databases">
        <authorList>
            <person name="Giovannoni S.J."/>
            <person name="Cho J.-C."/>
            <person name="Ferriera S."/>
            <person name="Johnson J."/>
            <person name="Kravitz S."/>
            <person name="Halpern A."/>
            <person name="Remington K."/>
            <person name="Beeson K."/>
            <person name="Tran B."/>
            <person name="Rogers Y.-H."/>
            <person name="Friedman R."/>
            <person name="Venter J.C."/>
        </authorList>
    </citation>
    <scope>NUCLEOTIDE SEQUENCE [LARGE SCALE GENOMIC DNA]</scope>
    <source>
        <strain evidence="10 11">HTCC2207</strain>
    </source>
</reference>
<accession>Q1YT30</accession>
<keyword evidence="6 7" id="KW-0472">Membrane</keyword>
<dbReference type="eggNOG" id="COG1132">
    <property type="taxonomic scope" value="Bacteria"/>
</dbReference>
<dbReference type="GO" id="GO:0016887">
    <property type="term" value="F:ATP hydrolysis activity"/>
    <property type="evidence" value="ECO:0007669"/>
    <property type="project" value="InterPro"/>
</dbReference>
<dbReference type="Gene3D" id="3.40.50.300">
    <property type="entry name" value="P-loop containing nucleotide triphosphate hydrolases"/>
    <property type="match status" value="1"/>
</dbReference>
<dbReference type="GO" id="GO:0005524">
    <property type="term" value="F:ATP binding"/>
    <property type="evidence" value="ECO:0007669"/>
    <property type="project" value="UniProtKB-KW"/>
</dbReference>
<feature type="transmembrane region" description="Helical" evidence="7">
    <location>
        <begin position="272"/>
        <end position="292"/>
    </location>
</feature>